<keyword evidence="4" id="KW-1185">Reference proteome</keyword>
<dbReference type="RefSeq" id="WP_339573807.1">
    <property type="nucleotide sequence ID" value="NZ_JBBIAA010000002.1"/>
</dbReference>
<feature type="region of interest" description="Disordered" evidence="1">
    <location>
        <begin position="1"/>
        <end position="35"/>
    </location>
</feature>
<feature type="transmembrane region" description="Helical" evidence="2">
    <location>
        <begin position="96"/>
        <end position="119"/>
    </location>
</feature>
<organism evidence="3 4">
    <name type="scientific">Pseudokineococcus basanitobsidens</name>
    <dbReference type="NCBI Taxonomy" id="1926649"/>
    <lineage>
        <taxon>Bacteria</taxon>
        <taxon>Bacillati</taxon>
        <taxon>Actinomycetota</taxon>
        <taxon>Actinomycetes</taxon>
        <taxon>Kineosporiales</taxon>
        <taxon>Kineosporiaceae</taxon>
        <taxon>Pseudokineococcus</taxon>
    </lineage>
</organism>
<feature type="compositionally biased region" description="Pro residues" evidence="1">
    <location>
        <begin position="1"/>
        <end position="13"/>
    </location>
</feature>
<evidence type="ECO:0000313" key="3">
    <source>
        <dbReference type="EMBL" id="MEJ5944428.1"/>
    </source>
</evidence>
<reference evidence="3 4" key="1">
    <citation type="journal article" date="2017" name="Int. J. Syst. Evol. Microbiol.">
        <title>Pseudokineococcus basanitobsidens sp. nov., isolated from volcanic rock.</title>
        <authorList>
            <person name="Lee D.W."/>
            <person name="Park M.Y."/>
            <person name="Kim J.J."/>
            <person name="Kim B.S."/>
        </authorList>
    </citation>
    <scope>NUCLEOTIDE SEQUENCE [LARGE SCALE GENOMIC DNA]</scope>
    <source>
        <strain evidence="3 4">DSM 103726</strain>
    </source>
</reference>
<accession>A0ABU8RH81</accession>
<proteinExistence type="predicted"/>
<protein>
    <submittedName>
        <fullName evidence="3">Uncharacterized protein</fullName>
    </submittedName>
</protein>
<dbReference type="Proteomes" id="UP001387100">
    <property type="component" value="Unassembled WGS sequence"/>
</dbReference>
<evidence type="ECO:0000256" key="1">
    <source>
        <dbReference type="SAM" id="MobiDB-lite"/>
    </source>
</evidence>
<feature type="transmembrane region" description="Helical" evidence="2">
    <location>
        <begin position="40"/>
        <end position="58"/>
    </location>
</feature>
<comment type="caution">
    <text evidence="3">The sequence shown here is derived from an EMBL/GenBank/DDBJ whole genome shotgun (WGS) entry which is preliminary data.</text>
</comment>
<evidence type="ECO:0000256" key="2">
    <source>
        <dbReference type="SAM" id="Phobius"/>
    </source>
</evidence>
<keyword evidence="2" id="KW-0812">Transmembrane</keyword>
<evidence type="ECO:0000313" key="4">
    <source>
        <dbReference type="Proteomes" id="UP001387100"/>
    </source>
</evidence>
<name>A0ABU8RH81_9ACTN</name>
<sequence>MARPGSPTPPAPPTGSSRPGAPDGGGGRPGAPPPEAAAEAARRALLFSLLLLGALLAARLPQPWAAVGLGFTVAALVVGGLALAASLRARRRGSAAVLSAGLVLALLVLLVQSAALLLWPLQGSLRECLEGAVTAQARTTCQDEFTQRTTSWLEQVGGAGSG</sequence>
<gene>
    <name evidence="3" type="ORF">WDZ17_03870</name>
</gene>
<keyword evidence="2" id="KW-0472">Membrane</keyword>
<keyword evidence="2" id="KW-1133">Transmembrane helix</keyword>
<feature type="transmembrane region" description="Helical" evidence="2">
    <location>
        <begin position="64"/>
        <end position="84"/>
    </location>
</feature>
<dbReference type="EMBL" id="JBBIAA010000002">
    <property type="protein sequence ID" value="MEJ5944428.1"/>
    <property type="molecule type" value="Genomic_DNA"/>
</dbReference>